<sequence length="57" mass="5966">IRKHPFTGGAEALAGRTGGPLRFEGSDIEGRIWRAAPGKIGALVGFLSLMLFDIAGI</sequence>
<evidence type="ECO:0000313" key="2">
    <source>
        <dbReference type="Proteomes" id="UP000295733"/>
    </source>
</evidence>
<accession>A0A4V2SKJ2</accession>
<dbReference type="EMBL" id="SLXL01000027">
    <property type="protein sequence ID" value="TCP19716.1"/>
    <property type="molecule type" value="Genomic_DNA"/>
</dbReference>
<dbReference type="Proteomes" id="UP000295733">
    <property type="component" value="Unassembled WGS sequence"/>
</dbReference>
<feature type="non-terminal residue" evidence="1">
    <location>
        <position position="1"/>
    </location>
</feature>
<protein>
    <submittedName>
        <fullName evidence="1">Uncharacterized protein</fullName>
    </submittedName>
</protein>
<reference evidence="1 2" key="1">
    <citation type="submission" date="2019-03" db="EMBL/GenBank/DDBJ databases">
        <title>Genomic Encyclopedia of Type Strains, Phase IV (KMG-IV): sequencing the most valuable type-strain genomes for metagenomic binning, comparative biology and taxonomic classification.</title>
        <authorList>
            <person name="Goeker M."/>
        </authorList>
    </citation>
    <scope>NUCLEOTIDE SEQUENCE [LARGE SCALE GENOMIC DNA]</scope>
    <source>
        <strain evidence="1 2">DSM 2781</strain>
    </source>
</reference>
<proteinExistence type="predicted"/>
<name>A0A4V2SKJ2_RHOAD</name>
<organism evidence="1 2">
    <name type="scientific">Rhodovulum adriaticum</name>
    <name type="common">Rhodopseudomonas adriatica</name>
    <dbReference type="NCBI Taxonomy" id="35804"/>
    <lineage>
        <taxon>Bacteria</taxon>
        <taxon>Pseudomonadati</taxon>
        <taxon>Pseudomonadota</taxon>
        <taxon>Alphaproteobacteria</taxon>
        <taxon>Rhodobacterales</taxon>
        <taxon>Paracoccaceae</taxon>
        <taxon>Rhodovulum</taxon>
    </lineage>
</organism>
<gene>
    <name evidence="1" type="ORF">EV656_1276</name>
</gene>
<dbReference type="AlphaFoldDB" id="A0A4V2SKJ2"/>
<comment type="caution">
    <text evidence="1">The sequence shown here is derived from an EMBL/GenBank/DDBJ whole genome shotgun (WGS) entry which is preliminary data.</text>
</comment>
<evidence type="ECO:0000313" key="1">
    <source>
        <dbReference type="EMBL" id="TCP19716.1"/>
    </source>
</evidence>
<keyword evidence="2" id="KW-1185">Reference proteome</keyword>